<dbReference type="PANTHER" id="PTHR45138:SF9">
    <property type="entry name" value="DIGUANYLATE CYCLASE DGCM-RELATED"/>
    <property type="match status" value="1"/>
</dbReference>
<dbReference type="PROSITE" id="PS50887">
    <property type="entry name" value="GGDEF"/>
    <property type="match status" value="1"/>
</dbReference>
<feature type="transmembrane region" description="Helical" evidence="3">
    <location>
        <begin position="39"/>
        <end position="58"/>
    </location>
</feature>
<accession>A0ABZ2FMV1</accession>
<dbReference type="Pfam" id="PF00990">
    <property type="entry name" value="GGDEF"/>
    <property type="match status" value="1"/>
</dbReference>
<feature type="transmembrane region" description="Helical" evidence="3">
    <location>
        <begin position="188"/>
        <end position="211"/>
    </location>
</feature>
<evidence type="ECO:0000256" key="3">
    <source>
        <dbReference type="SAM" id="Phobius"/>
    </source>
</evidence>
<dbReference type="PANTHER" id="PTHR45138">
    <property type="entry name" value="REGULATORY COMPONENTS OF SENSORY TRANSDUCTION SYSTEM"/>
    <property type="match status" value="1"/>
</dbReference>
<name>A0ABZ2FMV1_9PSED</name>
<protein>
    <recommendedName>
        <fullName evidence="1">diguanylate cyclase</fullName>
        <ecNumber evidence="1">2.7.7.65</ecNumber>
    </recommendedName>
</protein>
<dbReference type="GO" id="GO:0052621">
    <property type="term" value="F:diguanylate cyclase activity"/>
    <property type="evidence" value="ECO:0007669"/>
    <property type="project" value="UniProtKB-EC"/>
</dbReference>
<keyword evidence="5" id="KW-0548">Nucleotidyltransferase</keyword>
<keyword evidence="5" id="KW-0808">Transferase</keyword>
<dbReference type="InterPro" id="IPR050469">
    <property type="entry name" value="Diguanylate_Cyclase"/>
</dbReference>
<feature type="domain" description="GGDEF" evidence="4">
    <location>
        <begin position="253"/>
        <end position="382"/>
    </location>
</feature>
<dbReference type="RefSeq" id="WP_338544729.1">
    <property type="nucleotide sequence ID" value="NZ_CP145723.1"/>
</dbReference>
<dbReference type="Gene3D" id="3.30.70.270">
    <property type="match status" value="1"/>
</dbReference>
<dbReference type="CDD" id="cd01949">
    <property type="entry name" value="GGDEF"/>
    <property type="match status" value="1"/>
</dbReference>
<evidence type="ECO:0000313" key="5">
    <source>
        <dbReference type="EMBL" id="WWM65088.1"/>
    </source>
</evidence>
<organism evidence="5 6">
    <name type="scientific">Pseudomonas benzopyrenica</name>
    <dbReference type="NCBI Taxonomy" id="2993566"/>
    <lineage>
        <taxon>Bacteria</taxon>
        <taxon>Pseudomonadati</taxon>
        <taxon>Pseudomonadota</taxon>
        <taxon>Gammaproteobacteria</taxon>
        <taxon>Pseudomonadales</taxon>
        <taxon>Pseudomonadaceae</taxon>
        <taxon>Pseudomonas</taxon>
    </lineage>
</organism>
<feature type="transmembrane region" description="Helical" evidence="3">
    <location>
        <begin position="125"/>
        <end position="146"/>
    </location>
</feature>
<dbReference type="SUPFAM" id="SSF55073">
    <property type="entry name" value="Nucleotide cyclase"/>
    <property type="match status" value="1"/>
</dbReference>
<feature type="transmembrane region" description="Helical" evidence="3">
    <location>
        <begin position="12"/>
        <end position="32"/>
    </location>
</feature>
<sequence>MLLTISPDLKTLFLSSALSRGTFLLVFLVLLTSQPKARYLRHWTSALIASTIGLYITVEFADHALLPLPVAFFSYSALLGSLVMSWTGLRLFYGRAVNLCVIPLLTIFPSVLYVLGVCLDFREQLLLPMIYAIAALAAGLALFEIIRTSGQRLLTPYLVAAAFALYFLALAVPGILILVGLLPAAINISTLPAIVFDQASSILVYFGYIAMSSERATRDLRQQATIDPLTGVANRRGGHSTLEQMYRRRLRSQHCSVILADVDHFKLVNDTWGHEIGDVVLKGVAARLVSSLRYGDSLVRWGGEEFLIILPDTCVGEAKVSAERLREVIAHSPFSTGATELSITLSLGCASMDAKDLNYEESVRRADKALYRAKGAGRNQVC</sequence>
<dbReference type="Proteomes" id="UP001372714">
    <property type="component" value="Chromosome"/>
</dbReference>
<dbReference type="InterPro" id="IPR000160">
    <property type="entry name" value="GGDEF_dom"/>
</dbReference>
<dbReference type="SMART" id="SM00267">
    <property type="entry name" value="GGDEF"/>
    <property type="match status" value="1"/>
</dbReference>
<gene>
    <name evidence="5" type="ORF">V6W80_15305</name>
</gene>
<feature type="transmembrane region" description="Helical" evidence="3">
    <location>
        <begin position="158"/>
        <end position="182"/>
    </location>
</feature>
<evidence type="ECO:0000259" key="4">
    <source>
        <dbReference type="PROSITE" id="PS50887"/>
    </source>
</evidence>
<feature type="transmembrane region" description="Helical" evidence="3">
    <location>
        <begin position="96"/>
        <end position="119"/>
    </location>
</feature>
<dbReference type="InterPro" id="IPR043128">
    <property type="entry name" value="Rev_trsase/Diguanyl_cyclase"/>
</dbReference>
<comment type="catalytic activity">
    <reaction evidence="2">
        <text>2 GTP = 3',3'-c-di-GMP + 2 diphosphate</text>
        <dbReference type="Rhea" id="RHEA:24898"/>
        <dbReference type="ChEBI" id="CHEBI:33019"/>
        <dbReference type="ChEBI" id="CHEBI:37565"/>
        <dbReference type="ChEBI" id="CHEBI:58805"/>
        <dbReference type="EC" id="2.7.7.65"/>
    </reaction>
</comment>
<evidence type="ECO:0000256" key="1">
    <source>
        <dbReference type="ARBA" id="ARBA00012528"/>
    </source>
</evidence>
<dbReference type="EMBL" id="CP145723">
    <property type="protein sequence ID" value="WWM65088.1"/>
    <property type="molecule type" value="Genomic_DNA"/>
</dbReference>
<dbReference type="InterPro" id="IPR029787">
    <property type="entry name" value="Nucleotide_cyclase"/>
</dbReference>
<dbReference type="NCBIfam" id="TIGR00254">
    <property type="entry name" value="GGDEF"/>
    <property type="match status" value="1"/>
</dbReference>
<keyword evidence="3" id="KW-0812">Transmembrane</keyword>
<reference evidence="5 6" key="1">
    <citation type="submission" date="2024-02" db="EMBL/GenBank/DDBJ databases">
        <title>The whole genome sequence of Pseudomonas benzopyrenica MLY92.</title>
        <authorList>
            <person name="Liu Y."/>
        </authorList>
    </citation>
    <scope>NUCLEOTIDE SEQUENCE [LARGE SCALE GENOMIC DNA]</scope>
    <source>
        <strain evidence="5 6">MLY92</strain>
    </source>
</reference>
<keyword evidence="3" id="KW-0472">Membrane</keyword>
<dbReference type="EC" id="2.7.7.65" evidence="1"/>
<feature type="transmembrane region" description="Helical" evidence="3">
    <location>
        <begin position="64"/>
        <end position="84"/>
    </location>
</feature>
<evidence type="ECO:0000313" key="6">
    <source>
        <dbReference type="Proteomes" id="UP001372714"/>
    </source>
</evidence>
<evidence type="ECO:0000256" key="2">
    <source>
        <dbReference type="ARBA" id="ARBA00034247"/>
    </source>
</evidence>
<keyword evidence="3" id="KW-1133">Transmembrane helix</keyword>
<proteinExistence type="predicted"/>
<keyword evidence="6" id="KW-1185">Reference proteome</keyword>